<dbReference type="GO" id="GO:0016740">
    <property type="term" value="F:transferase activity"/>
    <property type="evidence" value="ECO:0007669"/>
    <property type="project" value="UniProtKB-KW"/>
</dbReference>
<feature type="domain" description="RING-type" evidence="8">
    <location>
        <begin position="103"/>
        <end position="312"/>
    </location>
</feature>
<dbReference type="InterPro" id="IPR002867">
    <property type="entry name" value="IBR_dom"/>
</dbReference>
<evidence type="ECO:0000256" key="5">
    <source>
        <dbReference type="ARBA" id="ARBA00022771"/>
    </source>
</evidence>
<dbReference type="CDD" id="cd20353">
    <property type="entry name" value="Rcat_RBR_RNF216"/>
    <property type="match status" value="1"/>
</dbReference>
<keyword evidence="5" id="KW-0863">Zinc-finger</keyword>
<feature type="non-terminal residue" evidence="9">
    <location>
        <position position="1"/>
    </location>
</feature>
<keyword evidence="10" id="KW-1185">Reference proteome</keyword>
<comment type="caution">
    <text evidence="9">The sequence shown here is derived from an EMBL/GenBank/DDBJ whole genome shotgun (WGS) entry which is preliminary data.</text>
</comment>
<dbReference type="GO" id="GO:0008270">
    <property type="term" value="F:zinc ion binding"/>
    <property type="evidence" value="ECO:0007669"/>
    <property type="project" value="UniProtKB-KW"/>
</dbReference>
<dbReference type="SMART" id="SM00647">
    <property type="entry name" value="IBR"/>
    <property type="match status" value="2"/>
</dbReference>
<evidence type="ECO:0000256" key="6">
    <source>
        <dbReference type="ARBA" id="ARBA00022786"/>
    </source>
</evidence>
<dbReference type="InterPro" id="IPR047546">
    <property type="entry name" value="Rcat_RBR_RNF216"/>
</dbReference>
<evidence type="ECO:0000256" key="4">
    <source>
        <dbReference type="ARBA" id="ARBA00022737"/>
    </source>
</evidence>
<keyword evidence="4" id="KW-0677">Repeat</keyword>
<keyword evidence="2" id="KW-0808">Transferase</keyword>
<dbReference type="AlphaFoldDB" id="A0AAV8YGU6"/>
<evidence type="ECO:0000256" key="7">
    <source>
        <dbReference type="ARBA" id="ARBA00022833"/>
    </source>
</evidence>
<dbReference type="PANTHER" id="PTHR22770">
    <property type="entry name" value="UBIQUITIN CONJUGATING ENZYME 7 INTERACTING PROTEIN-RELATED"/>
    <property type="match status" value="1"/>
</dbReference>
<gene>
    <name evidence="9" type="ORF">NQ314_007977</name>
</gene>
<sequence length="351" mass="41273">QKKEHDELAVFKNHFNVDQFLELIPNPDEFFTDPQRKLSLDENANEVDIKYAMTFLYNHYSFIRKKHIDKVAYLKNRRIIKRILKLRSDLYRFQKEEARKYNLLEECQCCFEQELIPEECYFCLKGCIFCKECVKTGVENVIANGELKFPCFANCDSEFSLQTLQMVLQKKTFERIIQRIASEEIKKANVEGLETCPFCDFAMILPENEKIFKCINKDCMIESCRECRHKSHIPLRCSEIEYDEDVRRRTFIENKMTEALTRTCNKCKRTFIKTNGCNKMTCVCKAMMCYLCGATVNDYSHFGVNGCSLFTDDMQINLHRVLASAQKAKQELGNVEIKFDPSVNIETFFHN</sequence>
<proteinExistence type="predicted"/>
<keyword evidence="6" id="KW-0833">Ubl conjugation pathway</keyword>
<dbReference type="Gene3D" id="1.20.120.1750">
    <property type="match status" value="1"/>
</dbReference>
<dbReference type="PANTHER" id="PTHR22770:SF47">
    <property type="entry name" value="E3 UBIQUITIN-PROTEIN LIGASE RNF216"/>
    <property type="match status" value="1"/>
</dbReference>
<reference evidence="9" key="1">
    <citation type="journal article" date="2023" name="Insect Mol. Biol.">
        <title>Genome sequencing provides insights into the evolution of gene families encoding plant cell wall-degrading enzymes in longhorned beetles.</title>
        <authorList>
            <person name="Shin N.R."/>
            <person name="Okamura Y."/>
            <person name="Kirsch R."/>
            <person name="Pauchet Y."/>
        </authorList>
    </citation>
    <scope>NUCLEOTIDE SEQUENCE</scope>
    <source>
        <strain evidence="9">RBIC_L_NR</strain>
    </source>
</reference>
<accession>A0AAV8YGU6</accession>
<comment type="pathway">
    <text evidence="1">Protein modification; protein ubiquitination.</text>
</comment>
<name>A0AAV8YGU6_9CUCU</name>
<dbReference type="Pfam" id="PF26200">
    <property type="entry name" value="Rcat_RNF216"/>
    <property type="match status" value="1"/>
</dbReference>
<dbReference type="Proteomes" id="UP001162156">
    <property type="component" value="Unassembled WGS sequence"/>
</dbReference>
<evidence type="ECO:0000259" key="8">
    <source>
        <dbReference type="PROSITE" id="PS51873"/>
    </source>
</evidence>
<dbReference type="InterPro" id="IPR044066">
    <property type="entry name" value="TRIAD_supradom"/>
</dbReference>
<evidence type="ECO:0000313" key="9">
    <source>
        <dbReference type="EMBL" id="KAJ8950124.1"/>
    </source>
</evidence>
<protein>
    <recommendedName>
        <fullName evidence="8">RING-type domain-containing protein</fullName>
    </recommendedName>
</protein>
<evidence type="ECO:0000256" key="2">
    <source>
        <dbReference type="ARBA" id="ARBA00022679"/>
    </source>
</evidence>
<keyword evidence="7" id="KW-0862">Zinc</keyword>
<dbReference type="EMBL" id="JANEYF010002186">
    <property type="protein sequence ID" value="KAJ8950124.1"/>
    <property type="molecule type" value="Genomic_DNA"/>
</dbReference>
<evidence type="ECO:0000256" key="1">
    <source>
        <dbReference type="ARBA" id="ARBA00004906"/>
    </source>
</evidence>
<dbReference type="CDD" id="cd20339">
    <property type="entry name" value="BRcat_RBR_RNF216"/>
    <property type="match status" value="1"/>
</dbReference>
<keyword evidence="3" id="KW-0479">Metal-binding</keyword>
<dbReference type="PROSITE" id="PS51873">
    <property type="entry name" value="TRIAD"/>
    <property type="match status" value="1"/>
</dbReference>
<evidence type="ECO:0000313" key="10">
    <source>
        <dbReference type="Proteomes" id="UP001162156"/>
    </source>
</evidence>
<dbReference type="SUPFAM" id="SSF57850">
    <property type="entry name" value="RING/U-box"/>
    <property type="match status" value="1"/>
</dbReference>
<organism evidence="9 10">
    <name type="scientific">Rhamnusium bicolor</name>
    <dbReference type="NCBI Taxonomy" id="1586634"/>
    <lineage>
        <taxon>Eukaryota</taxon>
        <taxon>Metazoa</taxon>
        <taxon>Ecdysozoa</taxon>
        <taxon>Arthropoda</taxon>
        <taxon>Hexapoda</taxon>
        <taxon>Insecta</taxon>
        <taxon>Pterygota</taxon>
        <taxon>Neoptera</taxon>
        <taxon>Endopterygota</taxon>
        <taxon>Coleoptera</taxon>
        <taxon>Polyphaga</taxon>
        <taxon>Cucujiformia</taxon>
        <taxon>Chrysomeloidea</taxon>
        <taxon>Cerambycidae</taxon>
        <taxon>Lepturinae</taxon>
        <taxon>Rhagiini</taxon>
        <taxon>Rhamnusium</taxon>
    </lineage>
</organism>
<dbReference type="InterPro" id="IPR051628">
    <property type="entry name" value="LUBAC_E3_Ligases"/>
</dbReference>
<dbReference type="InterPro" id="IPR047545">
    <property type="entry name" value="BRcat_RBR_RNF216"/>
</dbReference>
<evidence type="ECO:0000256" key="3">
    <source>
        <dbReference type="ARBA" id="ARBA00022723"/>
    </source>
</evidence>